<dbReference type="Proteomes" id="UP000004995">
    <property type="component" value="Unassembled WGS sequence"/>
</dbReference>
<evidence type="ECO:0000313" key="2">
    <source>
        <dbReference type="Proteomes" id="UP000004995"/>
    </source>
</evidence>
<dbReference type="Gramene" id="KQK90907">
    <property type="protein sequence ID" value="KQK90907"/>
    <property type="gene ID" value="SETIT_039410mg"/>
</dbReference>
<reference evidence="2" key="1">
    <citation type="journal article" date="2012" name="Nat. Biotechnol.">
        <title>Reference genome sequence of the model plant Setaria.</title>
        <authorList>
            <person name="Bennetzen J.L."/>
            <person name="Schmutz J."/>
            <person name="Wang H."/>
            <person name="Percifield R."/>
            <person name="Hawkins J."/>
            <person name="Pontaroli A.C."/>
            <person name="Estep M."/>
            <person name="Feng L."/>
            <person name="Vaughn J.N."/>
            <person name="Grimwood J."/>
            <person name="Jenkins J."/>
            <person name="Barry K."/>
            <person name="Lindquist E."/>
            <person name="Hellsten U."/>
            <person name="Deshpande S."/>
            <person name="Wang X."/>
            <person name="Wu X."/>
            <person name="Mitros T."/>
            <person name="Triplett J."/>
            <person name="Yang X."/>
            <person name="Ye C.Y."/>
            <person name="Mauro-Herrera M."/>
            <person name="Wang L."/>
            <person name="Li P."/>
            <person name="Sharma M."/>
            <person name="Sharma R."/>
            <person name="Ronald P.C."/>
            <person name="Panaud O."/>
            <person name="Kellogg E.A."/>
            <person name="Brutnell T.P."/>
            <person name="Doust A.N."/>
            <person name="Tuskan G.A."/>
            <person name="Rokhsar D."/>
            <person name="Devos K.M."/>
        </authorList>
    </citation>
    <scope>NUCLEOTIDE SEQUENCE [LARGE SCALE GENOMIC DNA]</scope>
    <source>
        <strain evidence="2">cv. Yugu1</strain>
    </source>
</reference>
<keyword evidence="2" id="KW-1185">Reference proteome</keyword>
<protein>
    <submittedName>
        <fullName evidence="1">Uncharacterized protein</fullName>
    </submittedName>
</protein>
<sequence length="46" mass="5518">MYLLSYQWREGKGFKSVKGIRWSLKPVEDDCESYHTLEKKVGCKMY</sequence>
<proteinExistence type="predicted"/>
<dbReference type="InParanoid" id="K4AKI7"/>
<dbReference type="EMBL" id="AGNK02005987">
    <property type="status" value="NOT_ANNOTATED_CDS"/>
    <property type="molecule type" value="Genomic_DNA"/>
</dbReference>
<organism evidence="1 2">
    <name type="scientific">Setaria italica</name>
    <name type="common">Foxtail millet</name>
    <name type="synonym">Panicum italicum</name>
    <dbReference type="NCBI Taxonomy" id="4555"/>
    <lineage>
        <taxon>Eukaryota</taxon>
        <taxon>Viridiplantae</taxon>
        <taxon>Streptophyta</taxon>
        <taxon>Embryophyta</taxon>
        <taxon>Tracheophyta</taxon>
        <taxon>Spermatophyta</taxon>
        <taxon>Magnoliopsida</taxon>
        <taxon>Liliopsida</taxon>
        <taxon>Poales</taxon>
        <taxon>Poaceae</taxon>
        <taxon>PACMAD clade</taxon>
        <taxon>Panicoideae</taxon>
        <taxon>Panicodae</taxon>
        <taxon>Paniceae</taxon>
        <taxon>Cenchrinae</taxon>
        <taxon>Setaria</taxon>
    </lineage>
</organism>
<reference evidence="1" key="2">
    <citation type="submission" date="2018-08" db="UniProtKB">
        <authorList>
            <consortium name="EnsemblPlants"/>
        </authorList>
    </citation>
    <scope>IDENTIFICATION</scope>
    <source>
        <strain evidence="1">Yugu1</strain>
    </source>
</reference>
<name>K4AKI7_SETIT</name>
<dbReference type="HOGENOM" id="CLU_3192328_0_0_1"/>
<evidence type="ECO:0000313" key="1">
    <source>
        <dbReference type="EnsemblPlants" id="KQK90907"/>
    </source>
</evidence>
<dbReference type="AlphaFoldDB" id="K4AKI7"/>
<dbReference type="EnsemblPlants" id="KQK90907">
    <property type="protein sequence ID" value="KQK90907"/>
    <property type="gene ID" value="SETIT_039410mg"/>
</dbReference>
<accession>K4AKI7</accession>